<protein>
    <submittedName>
        <fullName evidence="1">Uncharacterized protein</fullName>
    </submittedName>
</protein>
<comment type="caution">
    <text evidence="1">The sequence shown here is derived from an EMBL/GenBank/DDBJ whole genome shotgun (WGS) entry which is preliminary data.</text>
</comment>
<gene>
    <name evidence="1" type="ORF">WI372_04915</name>
</gene>
<evidence type="ECO:0000313" key="1">
    <source>
        <dbReference type="EMBL" id="MEK9500309.1"/>
    </source>
</evidence>
<dbReference type="RefSeq" id="WP_405275152.1">
    <property type="nucleotide sequence ID" value="NZ_CP144380.1"/>
</dbReference>
<evidence type="ECO:0000313" key="2">
    <source>
        <dbReference type="Proteomes" id="UP001484239"/>
    </source>
</evidence>
<sequence>MSSRLVPRPHHTVVLARSTGDSARAALHSFDWYDWAGDSFTPKPAPADSTWGLVFRVVAALDAPVDRGLRPGDEFVVVPWTYDAACHPEPWDDSLRAWVGAGEEVFLLDRRRRIVSERGLVFDVFGWHAPFPSARFLDFAADDEPREEWLPAATWFEFLRTYPAEGDPLARNRAFRGWRLSRPTDWAFPLTTLYRPGA</sequence>
<accession>A0ABU9E6E7</accession>
<dbReference type="Proteomes" id="UP001484239">
    <property type="component" value="Unassembled WGS sequence"/>
</dbReference>
<keyword evidence="2" id="KW-1185">Reference proteome</keyword>
<reference evidence="1 2" key="1">
    <citation type="submission" date="2024-02" db="EMBL/GenBank/DDBJ databases">
        <title>A novel Gemmatimonadota bacterium.</title>
        <authorList>
            <person name="Du Z.-J."/>
            <person name="Ye Y.-Q."/>
        </authorList>
    </citation>
    <scope>NUCLEOTIDE SEQUENCE [LARGE SCALE GENOMIC DNA]</scope>
    <source>
        <strain evidence="1 2">DH-20</strain>
    </source>
</reference>
<dbReference type="EMBL" id="JBBHLI010000002">
    <property type="protein sequence ID" value="MEK9500309.1"/>
    <property type="molecule type" value="Genomic_DNA"/>
</dbReference>
<proteinExistence type="predicted"/>
<name>A0ABU9E6E7_9BACT</name>
<organism evidence="1 2">
    <name type="scientific">Gaopeijia maritima</name>
    <dbReference type="NCBI Taxonomy" id="3119007"/>
    <lineage>
        <taxon>Bacteria</taxon>
        <taxon>Pseudomonadati</taxon>
        <taxon>Gemmatimonadota</taxon>
        <taxon>Longimicrobiia</taxon>
        <taxon>Gaopeijiales</taxon>
        <taxon>Gaopeijiaceae</taxon>
        <taxon>Gaopeijia</taxon>
    </lineage>
</organism>